<protein>
    <submittedName>
        <fullName evidence="9">Peptidase M48, Ste24p</fullName>
    </submittedName>
</protein>
<dbReference type="KEGG" id="aba:Acid345_3215"/>
<evidence type="ECO:0000313" key="9">
    <source>
        <dbReference type="EMBL" id="ABF42216.1"/>
    </source>
</evidence>
<keyword evidence="4" id="KW-0378">Hydrolase</keyword>
<name>Q1ILN4_KORVE</name>
<gene>
    <name evidence="9" type="ordered locus">Acid345_3215</name>
</gene>
<evidence type="ECO:0000256" key="2">
    <source>
        <dbReference type="ARBA" id="ARBA00022670"/>
    </source>
</evidence>
<dbReference type="GO" id="GO:0004222">
    <property type="term" value="F:metalloendopeptidase activity"/>
    <property type="evidence" value="ECO:0007669"/>
    <property type="project" value="InterPro"/>
</dbReference>
<evidence type="ECO:0000313" key="10">
    <source>
        <dbReference type="Proteomes" id="UP000002432"/>
    </source>
</evidence>
<keyword evidence="6" id="KW-0482">Metalloprotease</keyword>
<keyword evidence="2" id="KW-0645">Protease</keyword>
<dbReference type="OrthoDB" id="103288at2"/>
<dbReference type="EnsemblBacteria" id="ABF42216">
    <property type="protein sequence ID" value="ABF42216"/>
    <property type="gene ID" value="Acid345_3215"/>
</dbReference>
<dbReference type="GO" id="GO:0046872">
    <property type="term" value="F:metal ion binding"/>
    <property type="evidence" value="ECO:0007669"/>
    <property type="project" value="UniProtKB-KW"/>
</dbReference>
<comment type="cofactor">
    <cofactor evidence="1">
        <name>Zn(2+)</name>
        <dbReference type="ChEBI" id="CHEBI:29105"/>
    </cofactor>
</comment>
<dbReference type="RefSeq" id="WP_011524015.1">
    <property type="nucleotide sequence ID" value="NC_008009.1"/>
</dbReference>
<evidence type="ECO:0000256" key="1">
    <source>
        <dbReference type="ARBA" id="ARBA00001947"/>
    </source>
</evidence>
<organism evidence="9 10">
    <name type="scientific">Koribacter versatilis (strain Ellin345)</name>
    <dbReference type="NCBI Taxonomy" id="204669"/>
    <lineage>
        <taxon>Bacteria</taxon>
        <taxon>Pseudomonadati</taxon>
        <taxon>Acidobacteriota</taxon>
        <taxon>Terriglobia</taxon>
        <taxon>Terriglobales</taxon>
        <taxon>Candidatus Korobacteraceae</taxon>
        <taxon>Candidatus Korobacter</taxon>
    </lineage>
</organism>
<keyword evidence="5" id="KW-0862">Zinc</keyword>
<reference evidence="9 10" key="1">
    <citation type="journal article" date="2009" name="Appl. Environ. Microbiol.">
        <title>Three genomes from the phylum Acidobacteria provide insight into the lifestyles of these microorganisms in soils.</title>
        <authorList>
            <person name="Ward N.L."/>
            <person name="Challacombe J.F."/>
            <person name="Janssen P.H."/>
            <person name="Henrissat B."/>
            <person name="Coutinho P.M."/>
            <person name="Wu M."/>
            <person name="Xie G."/>
            <person name="Haft D.H."/>
            <person name="Sait M."/>
            <person name="Badger J."/>
            <person name="Barabote R.D."/>
            <person name="Bradley B."/>
            <person name="Brettin T.S."/>
            <person name="Brinkac L.M."/>
            <person name="Bruce D."/>
            <person name="Creasy T."/>
            <person name="Daugherty S.C."/>
            <person name="Davidsen T.M."/>
            <person name="DeBoy R.T."/>
            <person name="Detter J.C."/>
            <person name="Dodson R.J."/>
            <person name="Durkin A.S."/>
            <person name="Ganapathy A."/>
            <person name="Gwinn-Giglio M."/>
            <person name="Han C.S."/>
            <person name="Khouri H."/>
            <person name="Kiss H."/>
            <person name="Kothari S.P."/>
            <person name="Madupu R."/>
            <person name="Nelson K.E."/>
            <person name="Nelson W.C."/>
            <person name="Paulsen I."/>
            <person name="Penn K."/>
            <person name="Ren Q."/>
            <person name="Rosovitz M.J."/>
            <person name="Selengut J.D."/>
            <person name="Shrivastava S."/>
            <person name="Sullivan S.A."/>
            <person name="Tapia R."/>
            <person name="Thompson L.S."/>
            <person name="Watkins K.L."/>
            <person name="Yang Q."/>
            <person name="Yu C."/>
            <person name="Zafar N."/>
            <person name="Zhou L."/>
            <person name="Kuske C.R."/>
        </authorList>
    </citation>
    <scope>NUCLEOTIDE SEQUENCE [LARGE SCALE GENOMIC DNA]</scope>
    <source>
        <strain evidence="9 10">Ellin345</strain>
    </source>
</reference>
<sequence length="609" mass="67066">MRGISKALIVLAASMISTAAFAQADAAAPQQQSSSSTALDQVVDRLAAKEAEYVKNMRQYTPLVETYLQEMQPDQALGEVPKNDWYHLSRLSLANQKIDVTTFSGKNDLSAQEANKGNMMSRTANGMSNAALKTLTFGKAGKGGPQYGYMANGFDSMVIVDTTGLSRARYDFKFVRREFLGDVRTIVLDVSPKFMKGDKHQDVRFLGRIWIEDEGSSIVRVNGTYTPAPKGTAFFHFDTWRINMGPGLWLPAYIYSEESGLAEDKKGNVHYNFRAQTRLWGYNVTRPENNSELTEVMVDAPDPVKDQSTQNTDASPLASQRQWQREAEDNILERMQKLGLVAPPGEVDKVLETVVNNIEVTNNLDVQPEIRCRVMLTAPLESFNIGHTIVLSRGFLDTLPDEASLAAVLAHEMGHILLEHKFDTKYAFSDRMLFPDNHVFQRIDIKHTPKEEADADAKAADLLQNSPYKDKLSSPGLFLAALQQRAPQLPNLLTANMGTSVVYGAPAKTKKGETPQAGVPAPGSLRMANLQGNAPKLDPGDMKQIAALPLGGRIKMDPWTDRIEISKAKSVPLLSARDKMPFELTPIFPYLTRGTTAAPATASKSTNGQ</sequence>
<dbReference type="InterPro" id="IPR001915">
    <property type="entry name" value="Peptidase_M48"/>
</dbReference>
<dbReference type="EMBL" id="CP000360">
    <property type="protein sequence ID" value="ABF42216.1"/>
    <property type="molecule type" value="Genomic_DNA"/>
</dbReference>
<evidence type="ECO:0000256" key="5">
    <source>
        <dbReference type="ARBA" id="ARBA00022833"/>
    </source>
</evidence>
<evidence type="ECO:0000256" key="4">
    <source>
        <dbReference type="ARBA" id="ARBA00022801"/>
    </source>
</evidence>
<accession>Q1ILN4</accession>
<evidence type="ECO:0000256" key="3">
    <source>
        <dbReference type="ARBA" id="ARBA00022723"/>
    </source>
</evidence>
<dbReference type="STRING" id="204669.Acid345_3215"/>
<dbReference type="Pfam" id="PF01435">
    <property type="entry name" value="Peptidase_M48"/>
    <property type="match status" value="1"/>
</dbReference>
<evidence type="ECO:0000256" key="6">
    <source>
        <dbReference type="ARBA" id="ARBA00023049"/>
    </source>
</evidence>
<keyword evidence="10" id="KW-1185">Reference proteome</keyword>
<evidence type="ECO:0000256" key="7">
    <source>
        <dbReference type="SAM" id="SignalP"/>
    </source>
</evidence>
<feature type="signal peptide" evidence="7">
    <location>
        <begin position="1"/>
        <end position="22"/>
    </location>
</feature>
<proteinExistence type="predicted"/>
<dbReference type="Proteomes" id="UP000002432">
    <property type="component" value="Chromosome"/>
</dbReference>
<feature type="domain" description="Peptidase M48" evidence="8">
    <location>
        <begin position="386"/>
        <end position="422"/>
    </location>
</feature>
<keyword evidence="7" id="KW-0732">Signal</keyword>
<keyword evidence="3" id="KW-0479">Metal-binding</keyword>
<dbReference type="GO" id="GO:0006508">
    <property type="term" value="P:proteolysis"/>
    <property type="evidence" value="ECO:0007669"/>
    <property type="project" value="UniProtKB-KW"/>
</dbReference>
<dbReference type="HOGENOM" id="CLU_442642_0_0_0"/>
<evidence type="ECO:0000259" key="8">
    <source>
        <dbReference type="Pfam" id="PF01435"/>
    </source>
</evidence>
<dbReference type="AlphaFoldDB" id="Q1ILN4"/>
<feature type="chain" id="PRO_5004191237" evidence="7">
    <location>
        <begin position="23"/>
        <end position="609"/>
    </location>
</feature>
<dbReference type="Gene3D" id="3.30.2010.10">
    <property type="entry name" value="Metalloproteases ('zincins'), catalytic domain"/>
    <property type="match status" value="1"/>
</dbReference>
<dbReference type="eggNOG" id="COG0501">
    <property type="taxonomic scope" value="Bacteria"/>
</dbReference>